<evidence type="ECO:0000313" key="1">
    <source>
        <dbReference type="EMBL" id="KIJ99783.1"/>
    </source>
</evidence>
<reference evidence="2" key="2">
    <citation type="submission" date="2015-01" db="EMBL/GenBank/DDBJ databases">
        <title>Evolutionary Origins and Diversification of the Mycorrhizal Mutualists.</title>
        <authorList>
            <consortium name="DOE Joint Genome Institute"/>
            <consortium name="Mycorrhizal Genomics Consortium"/>
            <person name="Kohler A."/>
            <person name="Kuo A."/>
            <person name="Nagy L.G."/>
            <person name="Floudas D."/>
            <person name="Copeland A."/>
            <person name="Barry K.W."/>
            <person name="Cichocki N."/>
            <person name="Veneault-Fourrey C."/>
            <person name="LaButti K."/>
            <person name="Lindquist E.A."/>
            <person name="Lipzen A."/>
            <person name="Lundell T."/>
            <person name="Morin E."/>
            <person name="Murat C."/>
            <person name="Riley R."/>
            <person name="Ohm R."/>
            <person name="Sun H."/>
            <person name="Tunlid A."/>
            <person name="Henrissat B."/>
            <person name="Grigoriev I.V."/>
            <person name="Hibbett D.S."/>
            <person name="Martin F."/>
        </authorList>
    </citation>
    <scope>NUCLEOTIDE SEQUENCE [LARGE SCALE GENOMIC DNA]</scope>
    <source>
        <strain evidence="2">LaAM-08-1</strain>
    </source>
</reference>
<name>A0A0C9XDU5_9AGAR</name>
<reference evidence="1 2" key="1">
    <citation type="submission" date="2014-04" db="EMBL/GenBank/DDBJ databases">
        <authorList>
            <consortium name="DOE Joint Genome Institute"/>
            <person name="Kuo A."/>
            <person name="Kohler A."/>
            <person name="Nagy L.G."/>
            <person name="Floudas D."/>
            <person name="Copeland A."/>
            <person name="Barry K.W."/>
            <person name="Cichocki N."/>
            <person name="Veneault-Fourrey C."/>
            <person name="LaButti K."/>
            <person name="Lindquist E.A."/>
            <person name="Lipzen A."/>
            <person name="Lundell T."/>
            <person name="Morin E."/>
            <person name="Murat C."/>
            <person name="Sun H."/>
            <person name="Tunlid A."/>
            <person name="Henrissat B."/>
            <person name="Grigoriev I.V."/>
            <person name="Hibbett D.S."/>
            <person name="Martin F."/>
            <person name="Nordberg H.P."/>
            <person name="Cantor M.N."/>
            <person name="Hua S.X."/>
        </authorList>
    </citation>
    <scope>NUCLEOTIDE SEQUENCE [LARGE SCALE GENOMIC DNA]</scope>
    <source>
        <strain evidence="1 2">LaAM-08-1</strain>
    </source>
</reference>
<proteinExistence type="predicted"/>
<evidence type="ECO:0000313" key="2">
    <source>
        <dbReference type="Proteomes" id="UP000054477"/>
    </source>
</evidence>
<dbReference type="HOGENOM" id="CLU_2758126_0_0_1"/>
<gene>
    <name evidence="1" type="ORF">K443DRAFT_158546</name>
</gene>
<dbReference type="EMBL" id="KN838639">
    <property type="protein sequence ID" value="KIJ99783.1"/>
    <property type="molecule type" value="Genomic_DNA"/>
</dbReference>
<dbReference type="Proteomes" id="UP000054477">
    <property type="component" value="Unassembled WGS sequence"/>
</dbReference>
<accession>A0A0C9XDU5</accession>
<dbReference type="AlphaFoldDB" id="A0A0C9XDU5"/>
<keyword evidence="2" id="KW-1185">Reference proteome</keyword>
<protein>
    <submittedName>
        <fullName evidence="1">Uncharacterized protein</fullName>
    </submittedName>
</protein>
<organism evidence="1 2">
    <name type="scientific">Laccaria amethystina LaAM-08-1</name>
    <dbReference type="NCBI Taxonomy" id="1095629"/>
    <lineage>
        <taxon>Eukaryota</taxon>
        <taxon>Fungi</taxon>
        <taxon>Dikarya</taxon>
        <taxon>Basidiomycota</taxon>
        <taxon>Agaricomycotina</taxon>
        <taxon>Agaricomycetes</taxon>
        <taxon>Agaricomycetidae</taxon>
        <taxon>Agaricales</taxon>
        <taxon>Agaricineae</taxon>
        <taxon>Hydnangiaceae</taxon>
        <taxon>Laccaria</taxon>
    </lineage>
</organism>
<sequence>MVDQEWLEAAEYHMQPTIYASMVCVMFSGKRVQDSGQWRARSLSFLVSITSLTTNSRLPCLLVLRTAYNA</sequence>